<keyword evidence="1" id="KW-0436">Ligase</keyword>
<keyword evidence="2 5" id="KW-0547">Nucleotide-binding</keyword>
<evidence type="ECO:0000313" key="7">
    <source>
        <dbReference type="EMBL" id="GFP32495.1"/>
    </source>
</evidence>
<reference evidence="7 8" key="1">
    <citation type="journal article" date="2020" name="Front. Microbiol.">
        <title>Single-cell genomics of novel Actinobacteria with the Wood-Ljungdahl pathway discovered in a serpentinizing system.</title>
        <authorList>
            <person name="Merino N."/>
            <person name="Kawai M."/>
            <person name="Boyd E.S."/>
            <person name="Colman D.R."/>
            <person name="McGlynn S.E."/>
            <person name="Nealson K.H."/>
            <person name="Kurokawa K."/>
            <person name="Hongoh Y."/>
        </authorList>
    </citation>
    <scope>NUCLEOTIDE SEQUENCE [LARGE SCALE GENOMIC DNA]</scope>
    <source>
        <strain evidence="7 8">S42</strain>
    </source>
</reference>
<dbReference type="InterPro" id="IPR051538">
    <property type="entry name" value="Acyl-CoA_Synth/Transferase"/>
</dbReference>
<dbReference type="Gene3D" id="3.40.50.261">
    <property type="entry name" value="Succinyl-CoA synthetase domains"/>
    <property type="match status" value="2"/>
</dbReference>
<dbReference type="Gene3D" id="3.40.50.720">
    <property type="entry name" value="NAD(P)-binding Rossmann-like Domain"/>
    <property type="match status" value="1"/>
</dbReference>
<dbReference type="PANTHER" id="PTHR43334:SF2">
    <property type="entry name" value="ACETATE--COA LIGASE [ADP-FORMING]"/>
    <property type="match status" value="1"/>
</dbReference>
<dbReference type="SUPFAM" id="SSF51735">
    <property type="entry name" value="NAD(P)-binding Rossmann-fold domains"/>
    <property type="match status" value="1"/>
</dbReference>
<dbReference type="PROSITE" id="PS50975">
    <property type="entry name" value="ATP_GRASP"/>
    <property type="match status" value="1"/>
</dbReference>
<dbReference type="Pfam" id="PF13380">
    <property type="entry name" value="CoA_binding_2"/>
    <property type="match status" value="1"/>
</dbReference>
<evidence type="ECO:0000256" key="5">
    <source>
        <dbReference type="PROSITE-ProRule" id="PRU00409"/>
    </source>
</evidence>
<dbReference type="InterPro" id="IPR032875">
    <property type="entry name" value="Succ_CoA_lig_flav_dom"/>
</dbReference>
<evidence type="ECO:0000256" key="2">
    <source>
        <dbReference type="ARBA" id="ARBA00022741"/>
    </source>
</evidence>
<comment type="similarity">
    <text evidence="4">In the N-terminal section; belongs to the acetate CoA ligase alpha subunit family.</text>
</comment>
<dbReference type="SMART" id="SM00881">
    <property type="entry name" value="CoA_binding"/>
    <property type="match status" value="1"/>
</dbReference>
<organism evidence="7 8">
    <name type="scientific">Candidatus Hakubella thermalkaliphila</name>
    <dbReference type="NCBI Taxonomy" id="2754717"/>
    <lineage>
        <taxon>Bacteria</taxon>
        <taxon>Bacillati</taxon>
        <taxon>Actinomycetota</taxon>
        <taxon>Actinomycetota incertae sedis</taxon>
        <taxon>Candidatus Hakubellales</taxon>
        <taxon>Candidatus Hakubellaceae</taxon>
        <taxon>Candidatus Hakubella</taxon>
    </lineage>
</organism>
<dbReference type="Pfam" id="PF13549">
    <property type="entry name" value="ATP-grasp_5"/>
    <property type="match status" value="1"/>
</dbReference>
<dbReference type="SUPFAM" id="SSF52210">
    <property type="entry name" value="Succinyl-CoA synthetase domains"/>
    <property type="match status" value="2"/>
</dbReference>
<evidence type="ECO:0000259" key="6">
    <source>
        <dbReference type="PROSITE" id="PS50975"/>
    </source>
</evidence>
<dbReference type="InterPro" id="IPR013815">
    <property type="entry name" value="ATP_grasp_subdomain_1"/>
</dbReference>
<comment type="caution">
    <text evidence="7">The sequence shown here is derived from an EMBL/GenBank/DDBJ whole genome shotgun (WGS) entry which is preliminary data.</text>
</comment>
<dbReference type="Proteomes" id="UP000568877">
    <property type="component" value="Unassembled WGS sequence"/>
</dbReference>
<dbReference type="Gene3D" id="3.30.470.20">
    <property type="entry name" value="ATP-grasp fold, B domain"/>
    <property type="match status" value="1"/>
</dbReference>
<evidence type="ECO:0000256" key="4">
    <source>
        <dbReference type="ARBA" id="ARBA00060888"/>
    </source>
</evidence>
<dbReference type="GO" id="GO:0005524">
    <property type="term" value="F:ATP binding"/>
    <property type="evidence" value="ECO:0007669"/>
    <property type="project" value="UniProtKB-UniRule"/>
</dbReference>
<dbReference type="InterPro" id="IPR011761">
    <property type="entry name" value="ATP-grasp"/>
</dbReference>
<dbReference type="InterPro" id="IPR016102">
    <property type="entry name" value="Succinyl-CoA_synth-like"/>
</dbReference>
<feature type="domain" description="ATP-grasp" evidence="6">
    <location>
        <begin position="36"/>
        <end position="72"/>
    </location>
</feature>
<evidence type="ECO:0000256" key="1">
    <source>
        <dbReference type="ARBA" id="ARBA00022598"/>
    </source>
</evidence>
<dbReference type="EMBL" id="BLSA01000088">
    <property type="protein sequence ID" value="GFP32495.1"/>
    <property type="molecule type" value="Genomic_DNA"/>
</dbReference>
<dbReference type="AlphaFoldDB" id="A0A6V8PIH9"/>
<dbReference type="PANTHER" id="PTHR43334">
    <property type="entry name" value="ACETATE--COA LIGASE [ADP-FORMING]"/>
    <property type="match status" value="1"/>
</dbReference>
<dbReference type="Gene3D" id="3.30.1490.20">
    <property type="entry name" value="ATP-grasp fold, A domain"/>
    <property type="match status" value="1"/>
</dbReference>
<proteinExistence type="inferred from homology"/>
<sequence length="710" mass="78718">MIHHRVKGHVVGDKFREILNQADRENRTYLVEHECKEILEGMGISTTGHLVARSEDEAAEISNTIRYPVVLKIVSPDVVHKSDADGVKLNLKNEEEVRRTYRDIVSAFRYQRVMGVSVQKMARPGIEAIIGVTRDPSFGRVLMFGLGGVFVEVLKDVTFRILPVTEKDVTDMIEEIKGYPLLKGYRGHAVDIPALKQLLLKISDLVTKFPEIKELDLNPVFLYPSGNMVVDARMFIGEFTEEATVKSDKAQNLHGLFYPDSIAVFGASNSEGKLGYNVFRNLLFHQFKGRLYPINPKSEYVQGIKAYKRITEVGEPVDLAIVVVPADAVPQVVEDCCKIGVRFIVVETAGFAETGEDGKKVQAKIKKIIEQSCCRVLGPNCSGVINTHHNMVQSIGLIGELGKGNIGLIAQAGVYAAGILTGLRHIMDFGIVATIGNKMDISETDILEYLGEDDHIDVIAMYMEDIKSGRRFIDVANRVTKKKPIIVLKSGRTEAGKKAVSSHTSSLAGDDQINSAAFRQSGIIRARNNEHMFDLTKAFAKQPIPRSDGVLVITYSGSLGVAATDMLHLNGMRLAELEPGLKNRLLDILPDYVKTLNPVDYSFSMDAEQLRKTIEIGVESDDVGSFIVVLQGEILGSFMNTLKKIDYKHKPILSCVACKEFVMDDVIRMEKAGFPVYSTAETAAEVLATMYQYGLRRSRQEQRKNLSMLT</sequence>
<name>A0A6V8PIH9_9ACTN</name>
<evidence type="ECO:0000256" key="3">
    <source>
        <dbReference type="ARBA" id="ARBA00022840"/>
    </source>
</evidence>
<accession>A0A6V8PIH9</accession>
<protein>
    <recommendedName>
        <fullName evidence="6">ATP-grasp domain-containing protein</fullName>
    </recommendedName>
</protein>
<keyword evidence="3 5" id="KW-0067">ATP-binding</keyword>
<dbReference type="FunFam" id="3.30.1490.20:FF:000020">
    <property type="entry name" value="Protein lysine acetyltransferase"/>
    <property type="match status" value="1"/>
</dbReference>
<gene>
    <name evidence="7" type="ORF">HKBW3S42_00799</name>
</gene>
<dbReference type="GO" id="GO:0016874">
    <property type="term" value="F:ligase activity"/>
    <property type="evidence" value="ECO:0007669"/>
    <property type="project" value="UniProtKB-KW"/>
</dbReference>
<dbReference type="InterPro" id="IPR036291">
    <property type="entry name" value="NAD(P)-bd_dom_sf"/>
</dbReference>
<dbReference type="SUPFAM" id="SSF56059">
    <property type="entry name" value="Glutathione synthetase ATP-binding domain-like"/>
    <property type="match status" value="1"/>
</dbReference>
<dbReference type="GO" id="GO:0046872">
    <property type="term" value="F:metal ion binding"/>
    <property type="evidence" value="ECO:0007669"/>
    <property type="project" value="InterPro"/>
</dbReference>
<dbReference type="InterPro" id="IPR003781">
    <property type="entry name" value="CoA-bd"/>
</dbReference>
<evidence type="ECO:0000313" key="8">
    <source>
        <dbReference type="Proteomes" id="UP000568877"/>
    </source>
</evidence>
<dbReference type="Pfam" id="PF13607">
    <property type="entry name" value="Succ_CoA_lig"/>
    <property type="match status" value="1"/>
</dbReference>